<keyword evidence="2" id="KW-1185">Reference proteome</keyword>
<gene>
    <name evidence="1" type="ORF">PSFLO_02835</name>
</gene>
<reference evidence="1 2" key="1">
    <citation type="submission" date="2018-03" db="EMBL/GenBank/DDBJ databases">
        <authorList>
            <person name="Guldener U."/>
        </authorList>
    </citation>
    <scope>NUCLEOTIDE SEQUENCE [LARGE SCALE GENOMIC DNA]</scope>
    <source>
        <strain evidence="1 2">DAOM196992</strain>
    </source>
</reference>
<dbReference type="EMBL" id="OOIP01000006">
    <property type="protein sequence ID" value="SPO37362.1"/>
    <property type="molecule type" value="Genomic_DNA"/>
</dbReference>
<sequence>MSRYNLEPLMKDVHNNEIEMYKKFQEDQTDSHGEKAKVAFWGVDLRGDPYPEERSQCTESVQALKSCIISVKDTGLGLGLGLQGVVKQKLSYWLRRYGRSKGEAAQPGPQKGSKSDIFGEFSTLITNQCPYSAVMHINRKVSMH</sequence>
<name>A0A5C3EZ63_9BASI</name>
<evidence type="ECO:0000313" key="1">
    <source>
        <dbReference type="EMBL" id="SPO37362.1"/>
    </source>
</evidence>
<proteinExistence type="predicted"/>
<dbReference type="AlphaFoldDB" id="A0A5C3EZ63"/>
<organism evidence="1 2">
    <name type="scientific">Pseudozyma flocculosa</name>
    <dbReference type="NCBI Taxonomy" id="84751"/>
    <lineage>
        <taxon>Eukaryota</taxon>
        <taxon>Fungi</taxon>
        <taxon>Dikarya</taxon>
        <taxon>Basidiomycota</taxon>
        <taxon>Ustilaginomycotina</taxon>
        <taxon>Ustilaginomycetes</taxon>
        <taxon>Ustilaginales</taxon>
        <taxon>Ustilaginaceae</taxon>
        <taxon>Pseudozyma</taxon>
    </lineage>
</organism>
<accession>A0A5C3EZ63</accession>
<dbReference type="Proteomes" id="UP000323386">
    <property type="component" value="Unassembled WGS sequence"/>
</dbReference>
<protein>
    <submittedName>
        <fullName evidence="1">Uncharacterized protein</fullName>
    </submittedName>
</protein>
<evidence type="ECO:0000313" key="2">
    <source>
        <dbReference type="Proteomes" id="UP000323386"/>
    </source>
</evidence>